<feature type="signal peptide" evidence="1">
    <location>
        <begin position="1"/>
        <end position="21"/>
    </location>
</feature>
<name>A0A1M7I8M5_9FLAO</name>
<feature type="chain" id="PRO_5012274701" description="Lipoprotein" evidence="1">
    <location>
        <begin position="22"/>
        <end position="205"/>
    </location>
</feature>
<accession>A0A1M7I8M5</accession>
<dbReference type="Proteomes" id="UP000184364">
    <property type="component" value="Unassembled WGS sequence"/>
</dbReference>
<dbReference type="RefSeq" id="WP_073296980.1">
    <property type="nucleotide sequence ID" value="NZ_FRAV01000045.1"/>
</dbReference>
<reference evidence="3" key="1">
    <citation type="submission" date="2016-11" db="EMBL/GenBank/DDBJ databases">
        <authorList>
            <person name="Varghese N."/>
            <person name="Submissions S."/>
        </authorList>
    </citation>
    <scope>NUCLEOTIDE SEQUENCE [LARGE SCALE GENOMIC DNA]</scope>
    <source>
        <strain evidence="3">DSM 26899</strain>
    </source>
</reference>
<evidence type="ECO:0000256" key="1">
    <source>
        <dbReference type="SAM" id="SignalP"/>
    </source>
</evidence>
<organism evidence="2 3">
    <name type="scientific">Chryseobacterium polytrichastri</name>
    <dbReference type="NCBI Taxonomy" id="1302687"/>
    <lineage>
        <taxon>Bacteria</taxon>
        <taxon>Pseudomonadati</taxon>
        <taxon>Bacteroidota</taxon>
        <taxon>Flavobacteriia</taxon>
        <taxon>Flavobacteriales</taxon>
        <taxon>Weeksellaceae</taxon>
        <taxon>Chryseobacterium group</taxon>
        <taxon>Chryseobacterium</taxon>
    </lineage>
</organism>
<dbReference type="OrthoDB" id="1121927at2"/>
<keyword evidence="3" id="KW-1185">Reference proteome</keyword>
<proteinExistence type="predicted"/>
<dbReference type="PROSITE" id="PS51257">
    <property type="entry name" value="PROKAR_LIPOPROTEIN"/>
    <property type="match status" value="1"/>
</dbReference>
<gene>
    <name evidence="2" type="ORF">SAMN05444267_10454</name>
</gene>
<dbReference type="AlphaFoldDB" id="A0A1M7I8M5"/>
<dbReference type="STRING" id="1302687.SAMN05444267_10454"/>
<evidence type="ECO:0000313" key="2">
    <source>
        <dbReference type="EMBL" id="SHM36968.1"/>
    </source>
</evidence>
<evidence type="ECO:0008006" key="4">
    <source>
        <dbReference type="Google" id="ProtNLM"/>
    </source>
</evidence>
<sequence length="205" mass="23577">MKNIKVLVLAFVLNLLFVACSGDKKKGIDYNQFKTKVTLSPEQVKSFDEITVKYQKLQEQNFQAAKGQGGTMDRVGLSIKNEELRNQQSLDMAKVLDADQLQKFNAFVDENSRKRPRYDNALLERIKTEAGLSEEEFTMVNAANDAFEKAFNDAHDVYHGNNDLAKEYWEKFDAQRKLAIQKALSPEHYAKFENIVKEVQFKGRK</sequence>
<dbReference type="EMBL" id="FRAV01000045">
    <property type="protein sequence ID" value="SHM36968.1"/>
    <property type="molecule type" value="Genomic_DNA"/>
</dbReference>
<protein>
    <recommendedName>
        <fullName evidence="4">Lipoprotein</fullName>
    </recommendedName>
</protein>
<evidence type="ECO:0000313" key="3">
    <source>
        <dbReference type="Proteomes" id="UP000184364"/>
    </source>
</evidence>
<keyword evidence="1" id="KW-0732">Signal</keyword>